<accession>A0A845BCB6</accession>
<protein>
    <submittedName>
        <fullName evidence="4">Folate-binding protein</fullName>
    </submittedName>
</protein>
<dbReference type="GO" id="GO:0016226">
    <property type="term" value="P:iron-sulfur cluster assembly"/>
    <property type="evidence" value="ECO:0007669"/>
    <property type="project" value="TreeGrafter"/>
</dbReference>
<dbReference type="InterPro" id="IPR057460">
    <property type="entry name" value="CAF17_C"/>
</dbReference>
<feature type="compositionally biased region" description="Low complexity" evidence="2">
    <location>
        <begin position="1"/>
        <end position="11"/>
    </location>
</feature>
<dbReference type="Proteomes" id="UP000460715">
    <property type="component" value="Unassembled WGS sequence"/>
</dbReference>
<feature type="region of interest" description="Disordered" evidence="2">
    <location>
        <begin position="1"/>
        <end position="33"/>
    </location>
</feature>
<gene>
    <name evidence="4" type="ORF">E0493_10440</name>
</gene>
<proteinExistence type="predicted"/>
<sequence length="415" mass="44333">MQQLVAGAAPAAHHRARPRRHHPGQGGAAQVHHQVPPVPRHLRPERQPVQREAALLQHDGGVAPRHPREDPLRRRTTGHGEACLRIGSQQVVQQPGGEHRIPDAGGGHEEDAHGWRAHSMVGRWRAASPLVCAASPAKIFGMPIAPLSDRAVVDLSGEDRLDFLQGLVSNDVTQAMPGRAVWAALLTPQGKWLADFFILAAGERLLLDVPAAQAALLAQRLSRFRLRSRVALAGRPDLAVWAGWGEAAPPAEALAAPDPRLPEAGWRAILPAGQALPGAAGDYDRHRLALGLPNGAPDLEAEKSVLLEAGFDELGGISWSKGCYMGQELTARTKYRGLLKRRLVPVAVEGPLPAPGTPVLREGAEVGEMRSGHPQGLGLALLRLPLREGERLTCGAAVLVPRVPGWMRLPEQAAG</sequence>
<evidence type="ECO:0000259" key="3">
    <source>
        <dbReference type="Pfam" id="PF25455"/>
    </source>
</evidence>
<evidence type="ECO:0000256" key="2">
    <source>
        <dbReference type="SAM" id="MobiDB-lite"/>
    </source>
</evidence>
<keyword evidence="5" id="KW-1185">Reference proteome</keyword>
<dbReference type="EMBL" id="SNVJ01000007">
    <property type="protein sequence ID" value="MXP63766.1"/>
    <property type="molecule type" value="Genomic_DNA"/>
</dbReference>
<dbReference type="NCBIfam" id="TIGR03317">
    <property type="entry name" value="ygfZ_signature"/>
    <property type="match status" value="1"/>
</dbReference>
<dbReference type="PANTHER" id="PTHR22602">
    <property type="entry name" value="TRANSFERASE CAF17, MITOCHONDRIAL-RELATED"/>
    <property type="match status" value="1"/>
</dbReference>
<feature type="domain" description="CAF17 C-terminal" evidence="3">
    <location>
        <begin position="340"/>
        <end position="408"/>
    </location>
</feature>
<dbReference type="PANTHER" id="PTHR22602:SF0">
    <property type="entry name" value="TRANSFERASE CAF17, MITOCHONDRIAL-RELATED"/>
    <property type="match status" value="1"/>
</dbReference>
<reference evidence="4 5" key="1">
    <citation type="submission" date="2019-03" db="EMBL/GenBank/DDBJ databases">
        <title>Roseomonas sp. a novel Roseomonas species isolated from Sea whip Gorgonian.</title>
        <authorList>
            <person name="Li F."/>
            <person name="Pan X."/>
            <person name="Huang S."/>
            <person name="Li Z."/>
            <person name="Meng B."/>
        </authorList>
    </citation>
    <scope>NUCLEOTIDE SEQUENCE [LARGE SCALE GENOMIC DNA]</scope>
    <source>
        <strain evidence="4 5">M0104</strain>
    </source>
</reference>
<dbReference type="InterPro" id="IPR017703">
    <property type="entry name" value="YgfZ/GCV_T_CS"/>
</dbReference>
<dbReference type="InterPro" id="IPR045179">
    <property type="entry name" value="YgfZ/GcvT"/>
</dbReference>
<evidence type="ECO:0000256" key="1">
    <source>
        <dbReference type="ARBA" id="ARBA00022946"/>
    </source>
</evidence>
<dbReference type="SUPFAM" id="SSF103025">
    <property type="entry name" value="Folate-binding domain"/>
    <property type="match status" value="1"/>
</dbReference>
<dbReference type="Gene3D" id="3.30.1360.120">
    <property type="entry name" value="Probable tRNA modification gtpase trme, domain 1"/>
    <property type="match status" value="2"/>
</dbReference>
<name>A0A845BCB6_9PROT</name>
<evidence type="ECO:0000313" key="5">
    <source>
        <dbReference type="Proteomes" id="UP000460715"/>
    </source>
</evidence>
<dbReference type="Pfam" id="PF25455">
    <property type="entry name" value="Beta-barrel_CAF17_C"/>
    <property type="match status" value="1"/>
</dbReference>
<evidence type="ECO:0000313" key="4">
    <source>
        <dbReference type="EMBL" id="MXP63766.1"/>
    </source>
</evidence>
<organism evidence="4 5">
    <name type="scientific">Teichococcus coralli</name>
    <dbReference type="NCBI Taxonomy" id="2545983"/>
    <lineage>
        <taxon>Bacteria</taxon>
        <taxon>Pseudomonadati</taxon>
        <taxon>Pseudomonadota</taxon>
        <taxon>Alphaproteobacteria</taxon>
        <taxon>Acetobacterales</taxon>
        <taxon>Roseomonadaceae</taxon>
        <taxon>Roseomonas</taxon>
    </lineage>
</organism>
<keyword evidence="1" id="KW-0809">Transit peptide</keyword>
<dbReference type="AlphaFoldDB" id="A0A845BCB6"/>
<feature type="region of interest" description="Disordered" evidence="2">
    <location>
        <begin position="56"/>
        <end position="79"/>
    </location>
</feature>
<comment type="caution">
    <text evidence="4">The sequence shown here is derived from an EMBL/GenBank/DDBJ whole genome shotgun (WGS) entry which is preliminary data.</text>
</comment>
<feature type="compositionally biased region" description="Basic residues" evidence="2">
    <location>
        <begin position="12"/>
        <end position="23"/>
    </location>
</feature>
<dbReference type="InterPro" id="IPR027266">
    <property type="entry name" value="TrmE/GcvT-like"/>
</dbReference>
<dbReference type="OrthoDB" id="9796287at2"/>